<accession>A0A9P1GX76</accession>
<organism evidence="2 3">
    <name type="scientific">Parascedosporium putredinis</name>
    <dbReference type="NCBI Taxonomy" id="1442378"/>
    <lineage>
        <taxon>Eukaryota</taxon>
        <taxon>Fungi</taxon>
        <taxon>Dikarya</taxon>
        <taxon>Ascomycota</taxon>
        <taxon>Pezizomycotina</taxon>
        <taxon>Sordariomycetes</taxon>
        <taxon>Hypocreomycetidae</taxon>
        <taxon>Microascales</taxon>
        <taxon>Microascaceae</taxon>
        <taxon>Parascedosporium</taxon>
    </lineage>
</organism>
<dbReference type="Proteomes" id="UP000838763">
    <property type="component" value="Unassembled WGS sequence"/>
</dbReference>
<dbReference type="OrthoDB" id="2311180at2759"/>
<evidence type="ECO:0000313" key="2">
    <source>
        <dbReference type="EMBL" id="CAI4211657.1"/>
    </source>
</evidence>
<evidence type="ECO:0008006" key="4">
    <source>
        <dbReference type="Google" id="ProtNLM"/>
    </source>
</evidence>
<dbReference type="EMBL" id="CALLCH030000002">
    <property type="protein sequence ID" value="CAI4211657.1"/>
    <property type="molecule type" value="Genomic_DNA"/>
</dbReference>
<proteinExistence type="predicted"/>
<dbReference type="AlphaFoldDB" id="A0A9P1GX76"/>
<protein>
    <recommendedName>
        <fullName evidence="4">NYN domain-containing protein</fullName>
    </recommendedName>
</protein>
<feature type="region of interest" description="Disordered" evidence="1">
    <location>
        <begin position="310"/>
        <end position="379"/>
    </location>
</feature>
<evidence type="ECO:0000313" key="3">
    <source>
        <dbReference type="Proteomes" id="UP000838763"/>
    </source>
</evidence>
<reference evidence="2" key="1">
    <citation type="submission" date="2022-11" db="EMBL/GenBank/DDBJ databases">
        <authorList>
            <person name="Scott C."/>
            <person name="Bruce N."/>
        </authorList>
    </citation>
    <scope>NUCLEOTIDE SEQUENCE</scope>
</reference>
<name>A0A9P1GX76_9PEZI</name>
<gene>
    <name evidence="2" type="ORF">PPNO1_LOCUS1433</name>
</gene>
<keyword evidence="3" id="KW-1185">Reference proteome</keyword>
<feature type="compositionally biased region" description="Polar residues" evidence="1">
    <location>
        <begin position="361"/>
        <end position="370"/>
    </location>
</feature>
<sequence length="532" mass="60301">MSDTTLQTYQLFAEDSNIWIEAQKHAASGNSYLPMLTDRDRDPRLRIDIGQLIQRLCGSRNRGGLFLYGSHPPPNDTVWEAFKRNDFKTKIFDRSYGGKEKQVDGSMGTDIARIATELRIGAQYNPDVKAELESTVFIVITGDRDLMPSIELVLNCKIHVELWAWRDGISKEYLKLDAKNGQLSVNLLDDAFGEIFYLNFLSTRRSNRVCPDKALILVVDDGIRNVVRFVSGELLSLSRLFYLYPPQDEAPYVVVEFPEIRATSDLESIIQNVRVIFEDTCSVVSWPEYMSRNNNSAPCVIETSNVYQPLRPTESPAGGLVSPTNRLPRANTMRGAAPGDRPAQDVEQQDGSQGPGDSQPWQTVTRSTPNSDHRRAMRNSQRCSKAIRCNMKGECGYKHTDHERSLFREYPNHDFRMWKSGSLREVGKSDIVVQLLRHLSHNRDDNVPIAHATSGCVLADWSRFARLGIDGNLGGEDIRVLKARLIRDPRTPCQLGIVLWYECPGEIRFSPSREPAYDDLWDYTNDDLVRAP</sequence>
<evidence type="ECO:0000256" key="1">
    <source>
        <dbReference type="SAM" id="MobiDB-lite"/>
    </source>
</evidence>
<comment type="caution">
    <text evidence="2">The sequence shown here is derived from an EMBL/GenBank/DDBJ whole genome shotgun (WGS) entry which is preliminary data.</text>
</comment>
<feature type="compositionally biased region" description="Low complexity" evidence="1">
    <location>
        <begin position="349"/>
        <end position="360"/>
    </location>
</feature>
<dbReference type="Gene3D" id="3.40.50.1010">
    <property type="entry name" value="5'-nuclease"/>
    <property type="match status" value="1"/>
</dbReference>